<dbReference type="SUPFAM" id="SSF52172">
    <property type="entry name" value="CheY-like"/>
    <property type="match status" value="1"/>
</dbReference>
<keyword evidence="16" id="KW-1185">Reference proteome</keyword>
<dbReference type="InterPro" id="IPR005467">
    <property type="entry name" value="His_kinase_dom"/>
</dbReference>
<feature type="domain" description="HTH araC/xylS-type" evidence="12">
    <location>
        <begin position="1351"/>
        <end position="1450"/>
    </location>
</feature>
<reference evidence="16" key="1">
    <citation type="submission" date="2015-07" db="EMBL/GenBank/DDBJ databases">
        <title>Genome sequencing of Sunxiuqinia dokdonensis strain SK.</title>
        <authorList>
            <person name="Ahn S."/>
            <person name="Kim B.-C."/>
        </authorList>
    </citation>
    <scope>NUCLEOTIDE SEQUENCE [LARGE SCALE GENOMIC DNA]</scope>
    <source>
        <strain evidence="16">SK</strain>
    </source>
</reference>
<evidence type="ECO:0000313" key="16">
    <source>
        <dbReference type="Proteomes" id="UP000036958"/>
    </source>
</evidence>
<dbReference type="GO" id="GO:0003700">
    <property type="term" value="F:DNA-binding transcription factor activity"/>
    <property type="evidence" value="ECO:0007669"/>
    <property type="project" value="InterPro"/>
</dbReference>
<dbReference type="InterPro" id="IPR003594">
    <property type="entry name" value="HATPase_dom"/>
</dbReference>
<sequence length="1462" mass="166109">MLANAQSKLSFEQLTIEHGLANNSVRTMLQDQEGYLWFGTLNGLSRYDGKQFKTFDYDPGDSTSIGNNKIRGLFQDGAGYIWATTYDDHAHRFDPQTETFINFPSNLGEEYIDCTVSSVYESSPGVVWMYLGGKGCVRIISTAESPDYSSWFFSSNNGLTSDYLNEIWADRNNGLWVGTYEGISYLPDDRMSVDSSGKARQFLADPGRSVVAFCETETAVWAGTQTGELFKISQGQAELVWKTPALSNGTQRVRDLQASKDGRVIVATESGLLVVDSETGGQQYFNRDNSSLPTNLLASFYLDQHSDCWFVTDLRGVVRFQPDLQKFTHYPLQPEVRQSILEGEKQVFQEDQNGDLWVGIYGGGISRFDREQEVFEQFLNEENNPGSLSSNLILSIAHDRSGNIWAGTYKRGVNKVNLEQSNFHSLKNKTGAERDFSNEVRAVYEDSRKWIWTGNKRGEVIVYDQEFQPLFNLKDLLPALRIHSGVYAFEEDGNGNIWIGTKGDGIFVLKNIPSNHSVSAFNQVEIQRFSTSSPERSRLSHNDAFDLHEDRHGQMWVALYHGGVNIIRNPLRNGQEVLHYRHNENDKFALSDDRVRCFLEDRQGNMWVGTSNGLNFVAGQYVTADNLKFRQIERTNDPLGLSYNDVIGVSQDSDGTIWVGTYGGGINRLKSVPADQPFQFDYIRESDGLTSNLVLSIVEDHHGFLWVGTDFGLSKYDPKAQTFENFYAANGLGENSFSEGPGILTSSNKLVFGHISGMVWFETDSVQKSQRQVPLVLTNLLVNGKTDKEKLSEARHVLNDPSESIRLKYNENVITFEFAALDFKAPSKIQYAFQLEEYEQNWNRSGNLSSAIYRELQPGDYRFRMRASNSDGVWTNPEMTLNLSIAPPPWKTWWAYTAYFLLAFGLFWLARRIILERIRLKHEVQFEKQLADDKLKFYTSISHEFKTPLALILGPVEDLLGGRNLSPAVEKPLRMVRRNTHRLLELIDQLMDFRKIQKGFFKPTPVRGALVPFLDEIFQTFKPLAERKQIDFSFRSEAPDRPVMLDFRSLEKIVFNLLSNAFKHTASGQRIVLNLELAEAQNQLLISVSDKGEGIRKKDLPHIFERFNLGNRSRWKEESSTGIGLSLVRELVEMQGGVVSVESTLGKGSCFTVKLPLVFASEDEMDRSAVLPELNYTKKFVDVVDEDEPDAEPLGRKSEKEKETILVVEDNLDLQLYLRNNLSSNYHVLQAANGKIGLELAKNKDPDLIVCDIMMPEMDGIELTRMLKTEFHTSHIPIILLTAKSLEEHKIEGIETGADDYITKPFNMIYLEKRIKNMLKQRKQLRERFSRDLQTAPKALAHSAADQEFLDKVVQLVEENLSDPDFSIETLLQHFSYGRTVFYKKMKGISGYSPKDFLRIVRMKKAGSLLCDTNQTVSEVAFAIGFNDPNYFSKQFKKHFGENPSEYQKRVCQGNNPDGEGD</sequence>
<dbReference type="Gene3D" id="3.30.565.10">
    <property type="entry name" value="Histidine kinase-like ATPase, C-terminal domain"/>
    <property type="match status" value="1"/>
</dbReference>
<keyword evidence="4 15" id="KW-0808">Transferase</keyword>
<dbReference type="SMART" id="SM00448">
    <property type="entry name" value="REC"/>
    <property type="match status" value="1"/>
</dbReference>
<dbReference type="STRING" id="1409788.NC99_23380"/>
<dbReference type="InterPro" id="IPR011110">
    <property type="entry name" value="Reg_prop"/>
</dbReference>
<keyword evidence="5" id="KW-0547">Nucleotide-binding</keyword>
<dbReference type="SUPFAM" id="SSF46689">
    <property type="entry name" value="Homeodomain-like"/>
    <property type="match status" value="1"/>
</dbReference>
<dbReference type="Gene3D" id="1.10.10.60">
    <property type="entry name" value="Homeodomain-like"/>
    <property type="match status" value="1"/>
</dbReference>
<dbReference type="InterPro" id="IPR003661">
    <property type="entry name" value="HisK_dim/P_dom"/>
</dbReference>
<evidence type="ECO:0000256" key="5">
    <source>
        <dbReference type="ARBA" id="ARBA00022741"/>
    </source>
</evidence>
<dbReference type="CDD" id="cd17574">
    <property type="entry name" value="REC_OmpR"/>
    <property type="match status" value="1"/>
</dbReference>
<dbReference type="Gene3D" id="2.60.40.10">
    <property type="entry name" value="Immunoglobulins"/>
    <property type="match status" value="1"/>
</dbReference>
<dbReference type="InterPro" id="IPR009057">
    <property type="entry name" value="Homeodomain-like_sf"/>
</dbReference>
<dbReference type="FunFam" id="3.40.50.2300:FF:000138">
    <property type="entry name" value="Two-component system sensor histidine kinase/response regulator"/>
    <property type="match status" value="1"/>
</dbReference>
<dbReference type="InterPro" id="IPR018060">
    <property type="entry name" value="HTH_AraC"/>
</dbReference>
<dbReference type="Pfam" id="PF12833">
    <property type="entry name" value="HTH_18"/>
    <property type="match status" value="1"/>
</dbReference>
<dbReference type="PATRIC" id="fig|1409788.3.peg.2414"/>
<keyword evidence="6 15" id="KW-0418">Kinase</keyword>
<dbReference type="EMBL" id="LGIA01000152">
    <property type="protein sequence ID" value="KOH44791.1"/>
    <property type="molecule type" value="Genomic_DNA"/>
</dbReference>
<keyword evidence="3 11" id="KW-0597">Phosphoprotein</keyword>
<dbReference type="SMART" id="SM00387">
    <property type="entry name" value="HATPase_c"/>
    <property type="match status" value="1"/>
</dbReference>
<comment type="caution">
    <text evidence="15">The sequence shown here is derived from an EMBL/GenBank/DDBJ whole genome shotgun (WGS) entry which is preliminary data.</text>
</comment>
<proteinExistence type="predicted"/>
<feature type="modified residue" description="4-aspartylphosphate" evidence="11">
    <location>
        <position position="1252"/>
    </location>
</feature>
<keyword evidence="8" id="KW-0902">Two-component regulatory system</keyword>
<dbReference type="SUPFAM" id="SSF55874">
    <property type="entry name" value="ATPase domain of HSP90 chaperone/DNA topoisomerase II/histidine kinase"/>
    <property type="match status" value="1"/>
</dbReference>
<dbReference type="GO" id="GO:0005524">
    <property type="term" value="F:ATP binding"/>
    <property type="evidence" value="ECO:0007669"/>
    <property type="project" value="UniProtKB-KW"/>
</dbReference>
<dbReference type="Gene3D" id="3.40.50.2300">
    <property type="match status" value="1"/>
</dbReference>
<protein>
    <recommendedName>
        <fullName evidence="2">histidine kinase</fullName>
        <ecNumber evidence="2">2.7.13.3</ecNumber>
    </recommendedName>
</protein>
<dbReference type="SMART" id="SM00388">
    <property type="entry name" value="HisKA"/>
    <property type="match status" value="1"/>
</dbReference>
<dbReference type="FunFam" id="3.30.565.10:FF:000037">
    <property type="entry name" value="Hybrid sensor histidine kinase/response regulator"/>
    <property type="match status" value="1"/>
</dbReference>
<evidence type="ECO:0000256" key="7">
    <source>
        <dbReference type="ARBA" id="ARBA00022840"/>
    </source>
</evidence>
<dbReference type="InterPro" id="IPR011123">
    <property type="entry name" value="Y_Y_Y"/>
</dbReference>
<dbReference type="InterPro" id="IPR011006">
    <property type="entry name" value="CheY-like_superfamily"/>
</dbReference>
<organism evidence="15 16">
    <name type="scientific">Sunxiuqinia dokdonensis</name>
    <dbReference type="NCBI Taxonomy" id="1409788"/>
    <lineage>
        <taxon>Bacteria</taxon>
        <taxon>Pseudomonadati</taxon>
        <taxon>Bacteroidota</taxon>
        <taxon>Bacteroidia</taxon>
        <taxon>Marinilabiliales</taxon>
        <taxon>Prolixibacteraceae</taxon>
        <taxon>Sunxiuqinia</taxon>
    </lineage>
</organism>
<dbReference type="InterPro" id="IPR036097">
    <property type="entry name" value="HisK_dim/P_sf"/>
</dbReference>
<gene>
    <name evidence="15" type="ORF">NC99_23380</name>
</gene>
<dbReference type="InterPro" id="IPR015943">
    <property type="entry name" value="WD40/YVTN_repeat-like_dom_sf"/>
</dbReference>
<dbReference type="Pfam" id="PF00072">
    <property type="entry name" value="Response_reg"/>
    <property type="match status" value="1"/>
</dbReference>
<evidence type="ECO:0000256" key="11">
    <source>
        <dbReference type="PROSITE-ProRule" id="PRU00169"/>
    </source>
</evidence>
<evidence type="ECO:0000256" key="9">
    <source>
        <dbReference type="ARBA" id="ARBA00023015"/>
    </source>
</evidence>
<dbReference type="PRINTS" id="PR00344">
    <property type="entry name" value="BCTRLSENSOR"/>
</dbReference>
<evidence type="ECO:0000256" key="1">
    <source>
        <dbReference type="ARBA" id="ARBA00000085"/>
    </source>
</evidence>
<dbReference type="Pfam" id="PF07495">
    <property type="entry name" value="Y_Y_Y"/>
    <property type="match status" value="1"/>
</dbReference>
<evidence type="ECO:0000256" key="10">
    <source>
        <dbReference type="ARBA" id="ARBA00023163"/>
    </source>
</evidence>
<dbReference type="Gene3D" id="2.130.10.10">
    <property type="entry name" value="YVTN repeat-like/Quinoprotein amine dehydrogenase"/>
    <property type="match status" value="4"/>
</dbReference>
<evidence type="ECO:0000259" key="13">
    <source>
        <dbReference type="PROSITE" id="PS50109"/>
    </source>
</evidence>
<dbReference type="Pfam" id="PF07494">
    <property type="entry name" value="Reg_prop"/>
    <property type="match status" value="6"/>
</dbReference>
<evidence type="ECO:0000256" key="2">
    <source>
        <dbReference type="ARBA" id="ARBA00012438"/>
    </source>
</evidence>
<dbReference type="PROSITE" id="PS50110">
    <property type="entry name" value="RESPONSE_REGULATORY"/>
    <property type="match status" value="1"/>
</dbReference>
<dbReference type="SMART" id="SM00342">
    <property type="entry name" value="HTH_ARAC"/>
    <property type="match status" value="1"/>
</dbReference>
<dbReference type="PROSITE" id="PS50109">
    <property type="entry name" value="HIS_KIN"/>
    <property type="match status" value="1"/>
</dbReference>
<name>A0A0L8V8L9_9BACT</name>
<dbReference type="FunFam" id="1.10.287.130:FF:000045">
    <property type="entry name" value="Two-component system sensor histidine kinase/response regulator"/>
    <property type="match status" value="1"/>
</dbReference>
<dbReference type="Pfam" id="PF00512">
    <property type="entry name" value="HisKA"/>
    <property type="match status" value="1"/>
</dbReference>
<keyword evidence="10" id="KW-0804">Transcription</keyword>
<keyword evidence="9" id="KW-0805">Transcription regulation</keyword>
<dbReference type="GO" id="GO:0043565">
    <property type="term" value="F:sequence-specific DNA binding"/>
    <property type="evidence" value="ECO:0007669"/>
    <property type="project" value="InterPro"/>
</dbReference>
<dbReference type="PROSITE" id="PS01124">
    <property type="entry name" value="HTH_ARAC_FAMILY_2"/>
    <property type="match status" value="1"/>
</dbReference>
<dbReference type="PANTHER" id="PTHR43547">
    <property type="entry name" value="TWO-COMPONENT HISTIDINE KINASE"/>
    <property type="match status" value="1"/>
</dbReference>
<dbReference type="InterPro" id="IPR036890">
    <property type="entry name" value="HATPase_C_sf"/>
</dbReference>
<dbReference type="InterPro" id="IPR001789">
    <property type="entry name" value="Sig_transdc_resp-reg_receiver"/>
</dbReference>
<evidence type="ECO:0000256" key="8">
    <source>
        <dbReference type="ARBA" id="ARBA00023012"/>
    </source>
</evidence>
<dbReference type="InterPro" id="IPR013783">
    <property type="entry name" value="Ig-like_fold"/>
</dbReference>
<keyword evidence="7" id="KW-0067">ATP-binding</keyword>
<dbReference type="CDD" id="cd00082">
    <property type="entry name" value="HisKA"/>
    <property type="match status" value="1"/>
</dbReference>
<dbReference type="Proteomes" id="UP000036958">
    <property type="component" value="Unassembled WGS sequence"/>
</dbReference>
<dbReference type="CDD" id="cd00075">
    <property type="entry name" value="HATPase"/>
    <property type="match status" value="1"/>
</dbReference>
<dbReference type="PANTHER" id="PTHR43547:SF2">
    <property type="entry name" value="HYBRID SIGNAL TRANSDUCTION HISTIDINE KINASE C"/>
    <property type="match status" value="1"/>
</dbReference>
<dbReference type="GO" id="GO:0000155">
    <property type="term" value="F:phosphorelay sensor kinase activity"/>
    <property type="evidence" value="ECO:0007669"/>
    <property type="project" value="InterPro"/>
</dbReference>
<dbReference type="InterPro" id="IPR004358">
    <property type="entry name" value="Sig_transdc_His_kin-like_C"/>
</dbReference>
<evidence type="ECO:0000256" key="4">
    <source>
        <dbReference type="ARBA" id="ARBA00022679"/>
    </source>
</evidence>
<comment type="catalytic activity">
    <reaction evidence="1">
        <text>ATP + protein L-histidine = ADP + protein N-phospho-L-histidine.</text>
        <dbReference type="EC" id="2.7.13.3"/>
    </reaction>
</comment>
<dbReference type="Gene3D" id="1.10.287.130">
    <property type="match status" value="1"/>
</dbReference>
<dbReference type="SUPFAM" id="SSF47384">
    <property type="entry name" value="Homodimeric domain of signal transducing histidine kinase"/>
    <property type="match status" value="1"/>
</dbReference>
<evidence type="ECO:0000259" key="14">
    <source>
        <dbReference type="PROSITE" id="PS50110"/>
    </source>
</evidence>
<feature type="domain" description="Histidine kinase" evidence="13">
    <location>
        <begin position="940"/>
        <end position="1159"/>
    </location>
</feature>
<dbReference type="EC" id="2.7.13.3" evidence="2"/>
<feature type="domain" description="Response regulatory" evidence="14">
    <location>
        <begin position="1204"/>
        <end position="1319"/>
    </location>
</feature>
<evidence type="ECO:0000256" key="3">
    <source>
        <dbReference type="ARBA" id="ARBA00022553"/>
    </source>
</evidence>
<evidence type="ECO:0000259" key="12">
    <source>
        <dbReference type="PROSITE" id="PS01124"/>
    </source>
</evidence>
<evidence type="ECO:0000256" key="6">
    <source>
        <dbReference type="ARBA" id="ARBA00022777"/>
    </source>
</evidence>
<accession>A0A0L8V8L9</accession>
<evidence type="ECO:0000313" key="15">
    <source>
        <dbReference type="EMBL" id="KOH44791.1"/>
    </source>
</evidence>
<dbReference type="Pfam" id="PF02518">
    <property type="entry name" value="HATPase_c"/>
    <property type="match status" value="1"/>
</dbReference>
<dbReference type="SUPFAM" id="SSF63829">
    <property type="entry name" value="Calcium-dependent phosphotriesterase"/>
    <property type="match status" value="2"/>
</dbReference>